<organism evidence="2 3">
    <name type="scientific">Araneus ventricosus</name>
    <name type="common">Orbweaver spider</name>
    <name type="synonym">Epeira ventricosa</name>
    <dbReference type="NCBI Taxonomy" id="182803"/>
    <lineage>
        <taxon>Eukaryota</taxon>
        <taxon>Metazoa</taxon>
        <taxon>Ecdysozoa</taxon>
        <taxon>Arthropoda</taxon>
        <taxon>Chelicerata</taxon>
        <taxon>Arachnida</taxon>
        <taxon>Araneae</taxon>
        <taxon>Araneomorphae</taxon>
        <taxon>Entelegynae</taxon>
        <taxon>Araneoidea</taxon>
        <taxon>Araneidae</taxon>
        <taxon>Araneus</taxon>
    </lineage>
</organism>
<sequence>MNEFGSTVTHGNTRGPRQYPVGKRGNKYLGTFQSGPLHTHRFVSTGLKPVCNIPLVVYREQLELAHVPAPTKKPIGCRELPLRFADIGSYWGSQ</sequence>
<comment type="caution">
    <text evidence="2">The sequence shown here is derived from an EMBL/GenBank/DDBJ whole genome shotgun (WGS) entry which is preliminary data.</text>
</comment>
<dbReference type="EMBL" id="BGPR01005401">
    <property type="protein sequence ID" value="GBN09864.1"/>
    <property type="molecule type" value="Genomic_DNA"/>
</dbReference>
<reference evidence="2 3" key="1">
    <citation type="journal article" date="2019" name="Sci. Rep.">
        <title>Orb-weaving spider Araneus ventricosus genome elucidates the spidroin gene catalogue.</title>
        <authorList>
            <person name="Kono N."/>
            <person name="Nakamura H."/>
            <person name="Ohtoshi R."/>
            <person name="Moran D.A.P."/>
            <person name="Shinohara A."/>
            <person name="Yoshida Y."/>
            <person name="Fujiwara M."/>
            <person name="Mori M."/>
            <person name="Tomita M."/>
            <person name="Arakawa K."/>
        </authorList>
    </citation>
    <scope>NUCLEOTIDE SEQUENCE [LARGE SCALE GENOMIC DNA]</scope>
</reference>
<evidence type="ECO:0000256" key="1">
    <source>
        <dbReference type="SAM" id="MobiDB-lite"/>
    </source>
</evidence>
<protein>
    <submittedName>
        <fullName evidence="2">Uncharacterized protein</fullName>
    </submittedName>
</protein>
<name>A0A4Y2L5P7_ARAVE</name>
<evidence type="ECO:0000313" key="2">
    <source>
        <dbReference type="EMBL" id="GBN09864.1"/>
    </source>
</evidence>
<dbReference type="AlphaFoldDB" id="A0A4Y2L5P7"/>
<feature type="region of interest" description="Disordered" evidence="1">
    <location>
        <begin position="1"/>
        <end position="25"/>
    </location>
</feature>
<dbReference type="Proteomes" id="UP000499080">
    <property type="component" value="Unassembled WGS sequence"/>
</dbReference>
<accession>A0A4Y2L5P7</accession>
<gene>
    <name evidence="2" type="ORF">AVEN_26131_1</name>
</gene>
<evidence type="ECO:0000313" key="3">
    <source>
        <dbReference type="Proteomes" id="UP000499080"/>
    </source>
</evidence>
<keyword evidence="3" id="KW-1185">Reference proteome</keyword>
<feature type="compositionally biased region" description="Polar residues" evidence="1">
    <location>
        <begin position="1"/>
        <end position="12"/>
    </location>
</feature>
<proteinExistence type="predicted"/>